<dbReference type="RefSeq" id="WP_390263464.1">
    <property type="nucleotide sequence ID" value="NZ_JBHUGH010000011.1"/>
</dbReference>
<reference evidence="3" key="1">
    <citation type="journal article" date="2019" name="Int. J. Syst. Evol. Microbiol.">
        <title>The Global Catalogue of Microorganisms (GCM) 10K type strain sequencing project: providing services to taxonomists for standard genome sequencing and annotation.</title>
        <authorList>
            <consortium name="The Broad Institute Genomics Platform"/>
            <consortium name="The Broad Institute Genome Sequencing Center for Infectious Disease"/>
            <person name="Wu L."/>
            <person name="Ma J."/>
        </authorList>
    </citation>
    <scope>NUCLEOTIDE SEQUENCE [LARGE SCALE GENOMIC DNA]</scope>
    <source>
        <strain evidence="3">CGMCC 4.7242</strain>
    </source>
</reference>
<name>A0ABW4S792_9RHOB</name>
<accession>A0ABW4S792</accession>
<evidence type="ECO:0000313" key="3">
    <source>
        <dbReference type="Proteomes" id="UP001597353"/>
    </source>
</evidence>
<proteinExistence type="predicted"/>
<dbReference type="EMBL" id="JBHUGH010000011">
    <property type="protein sequence ID" value="MFD1913441.1"/>
    <property type="molecule type" value="Genomic_DNA"/>
</dbReference>
<keyword evidence="3" id="KW-1185">Reference proteome</keyword>
<organism evidence="2 3">
    <name type="scientific">Halodurantibacterium flavum</name>
    <dbReference type="NCBI Taxonomy" id="1382802"/>
    <lineage>
        <taxon>Bacteria</taxon>
        <taxon>Pseudomonadati</taxon>
        <taxon>Pseudomonadota</taxon>
        <taxon>Alphaproteobacteria</taxon>
        <taxon>Rhodobacterales</taxon>
        <taxon>Paracoccaceae</taxon>
        <taxon>Halodurantibacterium</taxon>
    </lineage>
</organism>
<feature type="region of interest" description="Disordered" evidence="1">
    <location>
        <begin position="53"/>
        <end position="77"/>
    </location>
</feature>
<evidence type="ECO:0000256" key="1">
    <source>
        <dbReference type="SAM" id="MobiDB-lite"/>
    </source>
</evidence>
<dbReference type="Proteomes" id="UP001597353">
    <property type="component" value="Unassembled WGS sequence"/>
</dbReference>
<sequence>MRASDSETIITPGKVYRALGKRPDCGGCLPLFLDTMRRCDSLEVPMNLRGLRRVSNTGRRNEGRSAGYRVPERSTPE</sequence>
<evidence type="ECO:0000313" key="2">
    <source>
        <dbReference type="EMBL" id="MFD1913441.1"/>
    </source>
</evidence>
<comment type="caution">
    <text evidence="2">The sequence shown here is derived from an EMBL/GenBank/DDBJ whole genome shotgun (WGS) entry which is preliminary data.</text>
</comment>
<protein>
    <submittedName>
        <fullName evidence="2">(2Fe-2S)-binding protein</fullName>
    </submittedName>
</protein>
<gene>
    <name evidence="2" type="ORF">ACFSGJ_14600</name>
</gene>